<dbReference type="GO" id="GO:0003713">
    <property type="term" value="F:transcription coactivator activity"/>
    <property type="evidence" value="ECO:0007669"/>
    <property type="project" value="TreeGrafter"/>
</dbReference>
<dbReference type="Pfam" id="PF06244">
    <property type="entry name" value="Ccdc124"/>
    <property type="match status" value="1"/>
</dbReference>
<dbReference type="AlphaFoldDB" id="A0AAI8YNC9"/>
<evidence type="ECO:0000256" key="3">
    <source>
        <dbReference type="SAM" id="MobiDB-lite"/>
    </source>
</evidence>
<name>A0AAI8YNC9_9PEZI</name>
<evidence type="ECO:0000313" key="6">
    <source>
        <dbReference type="EMBL" id="CAJ2513607.1"/>
    </source>
</evidence>
<feature type="region of interest" description="Disordered" evidence="3">
    <location>
        <begin position="185"/>
        <end position="230"/>
    </location>
</feature>
<accession>A0AAI8YNC9</accession>
<reference evidence="6" key="1">
    <citation type="submission" date="2023-10" db="EMBL/GenBank/DDBJ databases">
        <authorList>
            <person name="Hackl T."/>
        </authorList>
    </citation>
    <scope>NUCLEOTIDE SEQUENCE</scope>
</reference>
<feature type="region of interest" description="Disordered" evidence="3">
    <location>
        <begin position="1"/>
        <end position="121"/>
    </location>
</feature>
<evidence type="ECO:0000259" key="4">
    <source>
        <dbReference type="Pfam" id="PF06244"/>
    </source>
</evidence>
<comment type="caution">
    <text evidence="6">The sequence shown here is derived from an EMBL/GenBank/DDBJ whole genome shotgun (WGS) entry which is preliminary data.</text>
</comment>
<feature type="compositionally biased region" description="Polar residues" evidence="3">
    <location>
        <begin position="196"/>
        <end position="206"/>
    </location>
</feature>
<dbReference type="InterPro" id="IPR054413">
    <property type="entry name" value="LSO1/2"/>
</dbReference>
<dbReference type="Proteomes" id="UP001295740">
    <property type="component" value="Unassembled WGS sequence"/>
</dbReference>
<evidence type="ECO:0000256" key="2">
    <source>
        <dbReference type="ARBA" id="ARBA00023054"/>
    </source>
</evidence>
<dbReference type="InterPro" id="IPR054414">
    <property type="entry name" value="Ccdc124/Oxs1_C"/>
</dbReference>
<evidence type="ECO:0000256" key="1">
    <source>
        <dbReference type="ARBA" id="ARBA00008296"/>
    </source>
</evidence>
<dbReference type="GO" id="GO:0006366">
    <property type="term" value="P:transcription by RNA polymerase II"/>
    <property type="evidence" value="ECO:0007669"/>
    <property type="project" value="TreeGrafter"/>
</dbReference>
<sequence>MAGKKGGDGSKKAAGQARKAEAAAGKAAAENAKNTVAEDAEWQKGSKSNAKKEAEAAKKAEQARKKAEKDALAAEEEKSLPTRAGPKNAKTAVKKTNPKPSRGLDLGQLESSDPSDKKLQPVVAKTIEDSIKALEMDDKSAAPKLDRHAEKRVRPAWFAFKERRLQEMADDGTGKGLRLTQRVQQIEKEFDKSPENPKNQAHASHNTSREEMEELQNRIMAETEARLTSK</sequence>
<evidence type="ECO:0000313" key="7">
    <source>
        <dbReference type="Proteomes" id="UP001295740"/>
    </source>
</evidence>
<gene>
    <name evidence="6" type="ORF">KHLLAP_LOCUS14075</name>
</gene>
<dbReference type="Pfam" id="PF22048">
    <property type="entry name" value="LSO1_2-like"/>
    <property type="match status" value="1"/>
</dbReference>
<dbReference type="GO" id="GO:0005634">
    <property type="term" value="C:nucleus"/>
    <property type="evidence" value="ECO:0007669"/>
    <property type="project" value="TreeGrafter"/>
</dbReference>
<feature type="domain" description="LSO1/LSO2" evidence="5">
    <location>
        <begin position="10"/>
        <end position="77"/>
    </location>
</feature>
<feature type="domain" description="Coiled-coil" evidence="4">
    <location>
        <begin position="120"/>
        <end position="200"/>
    </location>
</feature>
<proteinExistence type="inferred from homology"/>
<feature type="compositionally biased region" description="Basic and acidic residues" evidence="3">
    <location>
        <begin position="1"/>
        <end position="11"/>
    </location>
</feature>
<dbReference type="PANTHER" id="PTHR21680">
    <property type="entry name" value="COILED-COIL DOMAIN-CONTAINING PROTEIN 124"/>
    <property type="match status" value="1"/>
</dbReference>
<feature type="compositionally biased region" description="Basic and acidic residues" evidence="3">
    <location>
        <begin position="221"/>
        <end position="230"/>
    </location>
</feature>
<feature type="compositionally biased region" description="Basic and acidic residues" evidence="3">
    <location>
        <begin position="50"/>
        <end position="80"/>
    </location>
</feature>
<feature type="compositionally biased region" description="Basic and acidic residues" evidence="3">
    <location>
        <begin position="185"/>
        <end position="195"/>
    </location>
</feature>
<organism evidence="6 7">
    <name type="scientific">Anthostomella pinea</name>
    <dbReference type="NCBI Taxonomy" id="933095"/>
    <lineage>
        <taxon>Eukaryota</taxon>
        <taxon>Fungi</taxon>
        <taxon>Dikarya</taxon>
        <taxon>Ascomycota</taxon>
        <taxon>Pezizomycotina</taxon>
        <taxon>Sordariomycetes</taxon>
        <taxon>Xylariomycetidae</taxon>
        <taxon>Xylariales</taxon>
        <taxon>Xylariaceae</taxon>
        <taxon>Anthostomella</taxon>
    </lineage>
</organism>
<protein>
    <submittedName>
        <fullName evidence="6">Uu.00g017260.m01.CDS01</fullName>
    </submittedName>
</protein>
<dbReference type="InterPro" id="IPR010422">
    <property type="entry name" value="Ccdc124/Oxs1"/>
</dbReference>
<keyword evidence="7" id="KW-1185">Reference proteome</keyword>
<feature type="compositionally biased region" description="Low complexity" evidence="3">
    <location>
        <begin position="12"/>
        <end position="34"/>
    </location>
</feature>
<dbReference type="PANTHER" id="PTHR21680:SF0">
    <property type="entry name" value="COILED-COIL DOMAIN-CONTAINING PROTEIN 124"/>
    <property type="match status" value="1"/>
</dbReference>
<comment type="similarity">
    <text evidence="1">Belongs to the CCDC124 family.</text>
</comment>
<keyword evidence="2" id="KW-0175">Coiled coil</keyword>
<dbReference type="EMBL" id="CAUWAG010000020">
    <property type="protein sequence ID" value="CAJ2513607.1"/>
    <property type="molecule type" value="Genomic_DNA"/>
</dbReference>
<evidence type="ECO:0000259" key="5">
    <source>
        <dbReference type="Pfam" id="PF22048"/>
    </source>
</evidence>